<evidence type="ECO:0000313" key="2">
    <source>
        <dbReference type="Proteomes" id="UP000823612"/>
    </source>
</evidence>
<name>A0A9D9GZA2_9BACT</name>
<dbReference type="Proteomes" id="UP000823612">
    <property type="component" value="Unassembled WGS sequence"/>
</dbReference>
<dbReference type="AlphaFoldDB" id="A0A9D9GZA2"/>
<reference evidence="1" key="2">
    <citation type="journal article" date="2021" name="PeerJ">
        <title>Extensive microbial diversity within the chicken gut microbiome revealed by metagenomics and culture.</title>
        <authorList>
            <person name="Gilroy R."/>
            <person name="Ravi A."/>
            <person name="Getino M."/>
            <person name="Pursley I."/>
            <person name="Horton D.L."/>
            <person name="Alikhan N.F."/>
            <person name="Baker D."/>
            <person name="Gharbi K."/>
            <person name="Hall N."/>
            <person name="Watson M."/>
            <person name="Adriaenssens E.M."/>
            <person name="Foster-Nyarko E."/>
            <person name="Jarju S."/>
            <person name="Secka A."/>
            <person name="Antonio M."/>
            <person name="Oren A."/>
            <person name="Chaudhuri R.R."/>
            <person name="La Ragione R."/>
            <person name="Hildebrand F."/>
            <person name="Pallen M.J."/>
        </authorList>
    </citation>
    <scope>NUCLEOTIDE SEQUENCE</scope>
    <source>
        <strain evidence="1">2889</strain>
    </source>
</reference>
<reference evidence="1" key="1">
    <citation type="submission" date="2020-10" db="EMBL/GenBank/DDBJ databases">
        <authorList>
            <person name="Gilroy R."/>
        </authorList>
    </citation>
    <scope>NUCLEOTIDE SEQUENCE</scope>
    <source>
        <strain evidence="1">2889</strain>
    </source>
</reference>
<accession>A0A9D9GZA2</accession>
<protein>
    <recommendedName>
        <fullName evidence="3">Membrane or secreted protein</fullName>
    </recommendedName>
</protein>
<organism evidence="1 2">
    <name type="scientific">Candidatus Pullibacteroides excrementavium</name>
    <dbReference type="NCBI Taxonomy" id="2840905"/>
    <lineage>
        <taxon>Bacteria</taxon>
        <taxon>Pseudomonadati</taxon>
        <taxon>Bacteroidota</taxon>
        <taxon>Bacteroidia</taxon>
        <taxon>Bacteroidales</taxon>
        <taxon>Candidatus Pullibacteroides</taxon>
    </lineage>
</organism>
<evidence type="ECO:0000313" key="1">
    <source>
        <dbReference type="EMBL" id="MBO8432560.1"/>
    </source>
</evidence>
<proteinExistence type="predicted"/>
<evidence type="ECO:0008006" key="3">
    <source>
        <dbReference type="Google" id="ProtNLM"/>
    </source>
</evidence>
<dbReference type="EMBL" id="JADIMZ010000069">
    <property type="protein sequence ID" value="MBO8432560.1"/>
    <property type="molecule type" value="Genomic_DNA"/>
</dbReference>
<sequence>MWWTVLLLTVVLVAWCVAGLAVKILFKKNGQFSHRCAMSELGEGHRCGNCSSTGRHEDCPNFQLHHGDTASRAAKALELAKDGM</sequence>
<gene>
    <name evidence="1" type="ORF">IAB08_04635</name>
</gene>
<comment type="caution">
    <text evidence="1">The sequence shown here is derived from an EMBL/GenBank/DDBJ whole genome shotgun (WGS) entry which is preliminary data.</text>
</comment>